<organism evidence="2 3">
    <name type="scientific">Candidatus Accumulibacter adjunctus</name>
    <dbReference type="NCBI Taxonomy" id="1454001"/>
    <lineage>
        <taxon>Bacteria</taxon>
        <taxon>Pseudomonadati</taxon>
        <taxon>Pseudomonadota</taxon>
        <taxon>Betaproteobacteria</taxon>
        <taxon>Candidatus Accumulibacter</taxon>
    </lineage>
</organism>
<dbReference type="PANTHER" id="PTHR33525:SF3">
    <property type="entry name" value="RIBONUCLEASE Y"/>
    <property type="match status" value="1"/>
</dbReference>
<protein>
    <submittedName>
        <fullName evidence="2">Nicotinate-nucleotide adenylyltransferase</fullName>
    </submittedName>
</protein>
<name>A0A011MF18_9PROT</name>
<sequence length="282" mass="30804">MSNQLSFRILEDIARDLSGEVVSFPTFLDITFQVRTALKNPQLTVDDLGRLVAAEPLMSTKVIRLANSAAINRGGRPIVDVRSAIARVGMEAVRTVSFAVAMEQLLNSKKMAAFQSLSGRLWEHTMHVAALSRVLARRFTRINVDEALFAGLVHDIGVFYLLSRAVSFPELVASPRELHQLLADWHDHIGHALLAAMGMPEELVLVVQEHEQERPVSNLSTLTDVVFVANRLANAEHGWRDAAFCELPDASIASAFFEPAALATLLAESTEDVTSLKAALGG</sequence>
<reference evidence="2" key="1">
    <citation type="submission" date="2014-02" db="EMBL/GenBank/DDBJ databases">
        <title>Expanding our view of genomic diversity in Candidatus Accumulibacter clades.</title>
        <authorList>
            <person name="Skennerton C.T."/>
            <person name="Barr J.J."/>
            <person name="Slater F.R."/>
            <person name="Bond P.L."/>
            <person name="Tyson G.W."/>
        </authorList>
    </citation>
    <scope>NUCLEOTIDE SEQUENCE [LARGE SCALE GENOMIC DNA]</scope>
</reference>
<gene>
    <name evidence="2" type="ORF">AW08_01170</name>
</gene>
<keyword evidence="2" id="KW-0548">Nucleotidyltransferase</keyword>
<dbReference type="Pfam" id="PF08668">
    <property type="entry name" value="HDOD"/>
    <property type="match status" value="1"/>
</dbReference>
<evidence type="ECO:0000313" key="2">
    <source>
        <dbReference type="EMBL" id="EXI68388.1"/>
    </source>
</evidence>
<dbReference type="Gene3D" id="1.10.3210.10">
    <property type="entry name" value="Hypothetical protein af1432"/>
    <property type="match status" value="1"/>
</dbReference>
<evidence type="ECO:0000259" key="1">
    <source>
        <dbReference type="PROSITE" id="PS51833"/>
    </source>
</evidence>
<dbReference type="SUPFAM" id="SSF109604">
    <property type="entry name" value="HD-domain/PDEase-like"/>
    <property type="match status" value="1"/>
</dbReference>
<dbReference type="GO" id="GO:0016779">
    <property type="term" value="F:nucleotidyltransferase activity"/>
    <property type="evidence" value="ECO:0007669"/>
    <property type="project" value="UniProtKB-KW"/>
</dbReference>
<proteinExistence type="predicted"/>
<dbReference type="EMBL" id="JFAX01000005">
    <property type="protein sequence ID" value="EXI68388.1"/>
    <property type="molecule type" value="Genomic_DNA"/>
</dbReference>
<dbReference type="PANTHER" id="PTHR33525">
    <property type="match status" value="1"/>
</dbReference>
<feature type="domain" description="HDOD" evidence="1">
    <location>
        <begin position="24"/>
        <end position="213"/>
    </location>
</feature>
<dbReference type="PROSITE" id="PS51833">
    <property type="entry name" value="HDOD"/>
    <property type="match status" value="1"/>
</dbReference>
<comment type="caution">
    <text evidence="2">The sequence shown here is derived from an EMBL/GenBank/DDBJ whole genome shotgun (WGS) entry which is preliminary data.</text>
</comment>
<accession>A0A011MF18</accession>
<evidence type="ECO:0000313" key="3">
    <source>
        <dbReference type="Proteomes" id="UP000020218"/>
    </source>
</evidence>
<dbReference type="AlphaFoldDB" id="A0A011MF18"/>
<dbReference type="PATRIC" id="fig|1454001.3.peg.1194"/>
<dbReference type="STRING" id="1454001.AW08_01170"/>
<keyword evidence="3" id="KW-1185">Reference proteome</keyword>
<dbReference type="Proteomes" id="UP000020218">
    <property type="component" value="Unassembled WGS sequence"/>
</dbReference>
<dbReference type="CDD" id="cd00077">
    <property type="entry name" value="HDc"/>
    <property type="match status" value="1"/>
</dbReference>
<dbReference type="InterPro" id="IPR003607">
    <property type="entry name" value="HD/PDEase_dom"/>
</dbReference>
<dbReference type="InterPro" id="IPR052340">
    <property type="entry name" value="RNase_Y/CdgJ"/>
</dbReference>
<dbReference type="SMART" id="SM00471">
    <property type="entry name" value="HDc"/>
    <property type="match status" value="1"/>
</dbReference>
<keyword evidence="2" id="KW-0808">Transferase</keyword>
<dbReference type="InterPro" id="IPR013976">
    <property type="entry name" value="HDOD"/>
</dbReference>